<reference evidence="1 2" key="1">
    <citation type="submission" date="2017-10" db="EMBL/GenBank/DDBJ databases">
        <title>Genomic analysis of the genus Acetobacter.</title>
        <authorList>
            <person name="Kim K.H."/>
            <person name="Chun B.H."/>
            <person name="Son A.R."/>
            <person name="Jeon C.O."/>
        </authorList>
    </citation>
    <scope>NUCLEOTIDE SEQUENCE [LARGE SCALE GENOMIC DNA]</scope>
    <source>
        <strain evidence="1 2">LHT 2458</strain>
    </source>
</reference>
<dbReference type="Proteomes" id="UP000228751">
    <property type="component" value="Unassembled WGS sequence"/>
</dbReference>
<proteinExistence type="predicted"/>
<sequence>MKYCAVHDHDKTGPCALKAYGACAKIFVFCGISSVITNMSGVMGCPPCKIKGEVPVPPDYANNRKNWRTACMQAPAKIMIAHLERAAGVS</sequence>
<gene>
    <name evidence="1" type="ORF">CSR02_06535</name>
</gene>
<dbReference type="EMBL" id="PEBQ01000093">
    <property type="protein sequence ID" value="PHY94304.1"/>
    <property type="molecule type" value="Genomic_DNA"/>
</dbReference>
<organism evidence="1 2">
    <name type="scientific">Acetobacter pomorum</name>
    <dbReference type="NCBI Taxonomy" id="65959"/>
    <lineage>
        <taxon>Bacteria</taxon>
        <taxon>Pseudomonadati</taxon>
        <taxon>Pseudomonadota</taxon>
        <taxon>Alphaproteobacteria</taxon>
        <taxon>Acetobacterales</taxon>
        <taxon>Acetobacteraceae</taxon>
        <taxon>Acetobacter</taxon>
    </lineage>
</organism>
<comment type="caution">
    <text evidence="1">The sequence shown here is derived from an EMBL/GenBank/DDBJ whole genome shotgun (WGS) entry which is preliminary data.</text>
</comment>
<keyword evidence="2" id="KW-1185">Reference proteome</keyword>
<accession>A0A2G4RCL2</accession>
<name>A0A2G4RCL2_9PROT</name>
<dbReference type="AlphaFoldDB" id="A0A2G4RCL2"/>
<evidence type="ECO:0000313" key="2">
    <source>
        <dbReference type="Proteomes" id="UP000228751"/>
    </source>
</evidence>
<evidence type="ECO:0000313" key="1">
    <source>
        <dbReference type="EMBL" id="PHY94304.1"/>
    </source>
</evidence>
<protein>
    <submittedName>
        <fullName evidence="1">Uncharacterized protein</fullName>
    </submittedName>
</protein>